<name>A0A150M024_9BACI</name>
<dbReference type="AlphaFoldDB" id="A0A150M024"/>
<keyword evidence="1" id="KW-0175">Coiled coil</keyword>
<dbReference type="Proteomes" id="UP000075683">
    <property type="component" value="Unassembled WGS sequence"/>
</dbReference>
<sequence length="167" mass="20100">MRVPEKFYRARNWQRFFAGVFFGAVLSWGIFLYLFGALQEEQAKTIKKQQEFIAELEKEKKIWQEDFEKRNEENEGKLTVNKIEVKIANAEKYRVDPLTVFEIEKEVKEDIRALLAKDLEEVFNTREIIRRAVENKEVEINDKRYVLKIREMFIFTTFILRIDLLLA</sequence>
<keyword evidence="2" id="KW-0472">Membrane</keyword>
<gene>
    <name evidence="4" type="ORF">B4135_2402</name>
</gene>
<dbReference type="RefSeq" id="WP_061569105.1">
    <property type="nucleotide sequence ID" value="NZ_LQYT01000053.1"/>
</dbReference>
<feature type="domain" description="Sporulation membrane protein YtrI C-terminal" evidence="3">
    <location>
        <begin position="82"/>
        <end position="163"/>
    </location>
</feature>
<accession>A0A150M024</accession>
<keyword evidence="2" id="KW-0812">Transmembrane</keyword>
<keyword evidence="2" id="KW-1133">Transmembrane helix</keyword>
<feature type="transmembrane region" description="Helical" evidence="2">
    <location>
        <begin position="16"/>
        <end position="38"/>
    </location>
</feature>
<dbReference type="STRING" id="301148.B4135_2402"/>
<dbReference type="EMBL" id="LQYT01000053">
    <property type="protein sequence ID" value="KYD17731.1"/>
    <property type="molecule type" value="Genomic_DNA"/>
</dbReference>
<evidence type="ECO:0000259" key="3">
    <source>
        <dbReference type="Pfam" id="PF26347"/>
    </source>
</evidence>
<comment type="caution">
    <text evidence="4">The sequence shown here is derived from an EMBL/GenBank/DDBJ whole genome shotgun (WGS) entry which is preliminary data.</text>
</comment>
<evidence type="ECO:0000313" key="4">
    <source>
        <dbReference type="EMBL" id="KYD17731.1"/>
    </source>
</evidence>
<evidence type="ECO:0000256" key="1">
    <source>
        <dbReference type="SAM" id="Coils"/>
    </source>
</evidence>
<dbReference type="InterPro" id="IPR048198">
    <property type="entry name" value="YtrI"/>
</dbReference>
<dbReference type="OrthoDB" id="2691164at2"/>
<dbReference type="Pfam" id="PF26347">
    <property type="entry name" value="YtrI_sporulation"/>
    <property type="match status" value="1"/>
</dbReference>
<dbReference type="InterPro" id="IPR058620">
    <property type="entry name" value="YtrI_C"/>
</dbReference>
<dbReference type="NCBIfam" id="NF041479">
    <property type="entry name" value="spor_membprot_YtrI"/>
    <property type="match status" value="1"/>
</dbReference>
<feature type="coiled-coil region" evidence="1">
    <location>
        <begin position="39"/>
        <end position="73"/>
    </location>
</feature>
<proteinExistence type="predicted"/>
<organism evidence="4 5">
    <name type="scientific">Caldibacillus debilis</name>
    <dbReference type="NCBI Taxonomy" id="301148"/>
    <lineage>
        <taxon>Bacteria</taxon>
        <taxon>Bacillati</taxon>
        <taxon>Bacillota</taxon>
        <taxon>Bacilli</taxon>
        <taxon>Bacillales</taxon>
        <taxon>Bacillaceae</taxon>
        <taxon>Caldibacillus</taxon>
    </lineage>
</organism>
<evidence type="ECO:0000256" key="2">
    <source>
        <dbReference type="SAM" id="Phobius"/>
    </source>
</evidence>
<protein>
    <recommendedName>
        <fullName evidence="3">Sporulation membrane protein YtrI C-terminal domain-containing protein</fullName>
    </recommendedName>
</protein>
<evidence type="ECO:0000313" key="5">
    <source>
        <dbReference type="Proteomes" id="UP000075683"/>
    </source>
</evidence>
<reference evidence="4 5" key="1">
    <citation type="submission" date="2016-01" db="EMBL/GenBank/DDBJ databases">
        <title>Draft Genome Sequences of Seven Thermophilic Sporeformers Isolated from Foods.</title>
        <authorList>
            <person name="Berendsen E.M."/>
            <person name="Wells-Bennik M.H."/>
            <person name="Krawcyk A.O."/>
            <person name="De Jong A."/>
            <person name="Holsappel S."/>
            <person name="Eijlander R.T."/>
            <person name="Kuipers O.P."/>
        </authorList>
    </citation>
    <scope>NUCLEOTIDE SEQUENCE [LARGE SCALE GENOMIC DNA]</scope>
    <source>
        <strain evidence="4 5">B4135</strain>
    </source>
</reference>